<name>A0A8D8S211_9HEMI</name>
<organism evidence="2">
    <name type="scientific">Cacopsylla melanoneura</name>
    <dbReference type="NCBI Taxonomy" id="428564"/>
    <lineage>
        <taxon>Eukaryota</taxon>
        <taxon>Metazoa</taxon>
        <taxon>Ecdysozoa</taxon>
        <taxon>Arthropoda</taxon>
        <taxon>Hexapoda</taxon>
        <taxon>Insecta</taxon>
        <taxon>Pterygota</taxon>
        <taxon>Neoptera</taxon>
        <taxon>Paraneoptera</taxon>
        <taxon>Hemiptera</taxon>
        <taxon>Sternorrhyncha</taxon>
        <taxon>Psylloidea</taxon>
        <taxon>Psyllidae</taxon>
        <taxon>Psyllinae</taxon>
        <taxon>Cacopsylla</taxon>
    </lineage>
</organism>
<dbReference type="EMBL" id="HBUF01163941">
    <property type="protein sequence ID" value="CAG6650783.1"/>
    <property type="molecule type" value="Transcribed_RNA"/>
</dbReference>
<dbReference type="EMBL" id="HBUF01662655">
    <property type="protein sequence ID" value="CAG6788986.1"/>
    <property type="molecule type" value="Transcribed_RNA"/>
</dbReference>
<dbReference type="EMBL" id="HBUF01662658">
    <property type="protein sequence ID" value="CAG6788995.1"/>
    <property type="molecule type" value="Transcribed_RNA"/>
</dbReference>
<dbReference type="EMBL" id="HBUF01193158">
    <property type="protein sequence ID" value="CAG6659035.1"/>
    <property type="molecule type" value="Transcribed_RNA"/>
</dbReference>
<dbReference type="EMBL" id="HBUF01193153">
    <property type="protein sequence ID" value="CAG6659017.1"/>
    <property type="molecule type" value="Transcribed_RNA"/>
</dbReference>
<feature type="compositionally biased region" description="Polar residues" evidence="1">
    <location>
        <begin position="63"/>
        <end position="88"/>
    </location>
</feature>
<dbReference type="EMBL" id="HBUF01193156">
    <property type="protein sequence ID" value="CAG6659027.1"/>
    <property type="molecule type" value="Transcribed_RNA"/>
</dbReference>
<dbReference type="EMBL" id="HBUF01662660">
    <property type="protein sequence ID" value="CAG6789002.1"/>
    <property type="molecule type" value="Transcribed_RNA"/>
</dbReference>
<dbReference type="EMBL" id="HBUF01662659">
    <property type="protein sequence ID" value="CAG6788998.1"/>
    <property type="molecule type" value="Transcribed_RNA"/>
</dbReference>
<dbReference type="EMBL" id="HBUF01369036">
    <property type="protein sequence ID" value="CAG6725151.1"/>
    <property type="molecule type" value="Transcribed_RNA"/>
</dbReference>
<feature type="compositionally biased region" description="Low complexity" evidence="1">
    <location>
        <begin position="93"/>
        <end position="102"/>
    </location>
</feature>
<feature type="region of interest" description="Disordered" evidence="1">
    <location>
        <begin position="63"/>
        <end position="113"/>
    </location>
</feature>
<sequence>MHRIGALGIHQLSSHGNTRVRSVYCGIIVRPGYQGDSPSAAHRNQEVLSHLCCVSGRDILLQTTPQPTQGRTDWSHCRNTTTPSSPDVRSSIHPFTPTPFYHPHTHAIHPPGA</sequence>
<dbReference type="EMBL" id="HBUF01662657">
    <property type="protein sequence ID" value="CAG6788992.1"/>
    <property type="molecule type" value="Transcribed_RNA"/>
</dbReference>
<dbReference type="EMBL" id="HBUF01163943">
    <property type="protein sequence ID" value="CAG6650793.1"/>
    <property type="molecule type" value="Transcribed_RNA"/>
</dbReference>
<dbReference type="EMBL" id="HBUF01193152">
    <property type="protein sequence ID" value="CAG6659013.1"/>
    <property type="molecule type" value="Transcribed_RNA"/>
</dbReference>
<dbReference type="EMBL" id="HBUF01193154">
    <property type="protein sequence ID" value="CAG6659021.1"/>
    <property type="molecule type" value="Transcribed_RNA"/>
</dbReference>
<dbReference type="EMBL" id="HBUF01369038">
    <property type="protein sequence ID" value="CAG6725159.1"/>
    <property type="molecule type" value="Transcribed_RNA"/>
</dbReference>
<dbReference type="EMBL" id="HBUF01163942">
    <property type="protein sequence ID" value="CAG6650788.1"/>
    <property type="molecule type" value="Transcribed_RNA"/>
</dbReference>
<protein>
    <submittedName>
        <fullName evidence="2">Uncharacterized protein</fullName>
    </submittedName>
</protein>
<evidence type="ECO:0000313" key="2">
    <source>
        <dbReference type="EMBL" id="CAG6659024.1"/>
    </source>
</evidence>
<dbReference type="EMBL" id="HBUF01369037">
    <property type="protein sequence ID" value="CAG6725155.1"/>
    <property type="molecule type" value="Transcribed_RNA"/>
</dbReference>
<dbReference type="EMBL" id="HBUF01163940">
    <property type="protein sequence ID" value="CAG6650778.1"/>
    <property type="molecule type" value="Transcribed_RNA"/>
</dbReference>
<dbReference type="EMBL" id="HBUF01193155">
    <property type="protein sequence ID" value="CAG6659024.1"/>
    <property type="molecule type" value="Transcribed_RNA"/>
</dbReference>
<dbReference type="AlphaFoldDB" id="A0A8D8S211"/>
<proteinExistence type="predicted"/>
<evidence type="ECO:0000256" key="1">
    <source>
        <dbReference type="SAM" id="MobiDB-lite"/>
    </source>
</evidence>
<reference evidence="2" key="1">
    <citation type="submission" date="2021-05" db="EMBL/GenBank/DDBJ databases">
        <authorList>
            <person name="Alioto T."/>
            <person name="Alioto T."/>
            <person name="Gomez Garrido J."/>
        </authorList>
    </citation>
    <scope>NUCLEOTIDE SEQUENCE</scope>
</reference>
<accession>A0A8D8S211</accession>
<dbReference type="EMBL" id="HBUF01662656">
    <property type="protein sequence ID" value="CAG6788989.1"/>
    <property type="molecule type" value="Transcribed_RNA"/>
</dbReference>
<dbReference type="EMBL" id="HBUF01193157">
    <property type="protein sequence ID" value="CAG6659031.1"/>
    <property type="molecule type" value="Transcribed_RNA"/>
</dbReference>
<dbReference type="EMBL" id="HBUF01163944">
    <property type="protein sequence ID" value="CAG6650798.1"/>
    <property type="molecule type" value="Transcribed_RNA"/>
</dbReference>